<feature type="transmembrane region" description="Helical" evidence="6">
    <location>
        <begin position="137"/>
        <end position="153"/>
    </location>
</feature>
<dbReference type="PANTHER" id="PTHR11266:SF18">
    <property type="entry name" value="OS12G0508100 PROTEIN"/>
    <property type="match status" value="1"/>
</dbReference>
<reference evidence="8" key="1">
    <citation type="journal article" date="2019" name="Curr. Biol.">
        <title>Genome Sequence of Striga asiatica Provides Insight into the Evolution of Plant Parasitism.</title>
        <authorList>
            <person name="Yoshida S."/>
            <person name="Kim S."/>
            <person name="Wafula E.K."/>
            <person name="Tanskanen J."/>
            <person name="Kim Y.M."/>
            <person name="Honaas L."/>
            <person name="Yang Z."/>
            <person name="Spallek T."/>
            <person name="Conn C.E."/>
            <person name="Ichihashi Y."/>
            <person name="Cheong K."/>
            <person name="Cui S."/>
            <person name="Der J.P."/>
            <person name="Gundlach H."/>
            <person name="Jiao Y."/>
            <person name="Hori C."/>
            <person name="Ishida J.K."/>
            <person name="Kasahara H."/>
            <person name="Kiba T."/>
            <person name="Kim M.S."/>
            <person name="Koo N."/>
            <person name="Laohavisit A."/>
            <person name="Lee Y.H."/>
            <person name="Lumba S."/>
            <person name="McCourt P."/>
            <person name="Mortimer J.C."/>
            <person name="Mutuku J.M."/>
            <person name="Nomura T."/>
            <person name="Sasaki-Sekimoto Y."/>
            <person name="Seto Y."/>
            <person name="Wang Y."/>
            <person name="Wakatake T."/>
            <person name="Sakakibara H."/>
            <person name="Demura T."/>
            <person name="Yamaguchi S."/>
            <person name="Yoneyama K."/>
            <person name="Manabe R.I."/>
            <person name="Nelson D.C."/>
            <person name="Schulman A.H."/>
            <person name="Timko M.P."/>
            <person name="dePamphilis C.W."/>
            <person name="Choi D."/>
            <person name="Shirasu K."/>
        </authorList>
    </citation>
    <scope>NUCLEOTIDE SEQUENCE [LARGE SCALE GENOMIC DNA]</scope>
    <source>
        <strain evidence="8">cv. UVA1</strain>
    </source>
</reference>
<comment type="caution">
    <text evidence="7">The sequence shown here is derived from an EMBL/GenBank/DDBJ whole genome shotgun (WGS) entry which is preliminary data.</text>
</comment>
<dbReference type="OrthoDB" id="430207at2759"/>
<dbReference type="EMBL" id="BKCP01006294">
    <property type="protein sequence ID" value="GER42149.1"/>
    <property type="molecule type" value="Genomic_DNA"/>
</dbReference>
<comment type="similarity">
    <text evidence="2">Belongs to the peroxisomal membrane protein PXMP2/4 family.</text>
</comment>
<sequence>MAAALTKTSRLKAQSFHTSNYFLSKRGLKFSTPDPVTSTRDHQHKRVTVFTRSIFRKAKETDFSTPISISSKFSSRASSSSEKSGLVGWYLEMLRTRPVSTKCITSALIYAAADISSQTIVSENLEEGYDLKRTLRMAGYGLVILGPSVHYWYNFMSRVFPKTDLSSTLKKMALGQTTYGPAMTAVFLSTNAALQGESGSQIVARLKRDLLPTIINGVMYWPFCDFVTFKFIPVNLQPLVTNSFSYLWTIYMTYVASLAKVGTSFVDPFLFWTDFAFFRKIRACGLVPGAGDAPDPTRSTKCITSALTYAAADISSQTMVSEKLEEGYDLKRTLRMAGYVLVILGPSLHYWYNFMSRVCAKNDLLSTLKKMALGHDCRIPIYECCFTRPFCDFVTFKFVPVHLQPLVTNSFSYLWTIYMTYVVSLAKVNKLRWFIRRANIAIF</sequence>
<dbReference type="Proteomes" id="UP000325081">
    <property type="component" value="Unassembled WGS sequence"/>
</dbReference>
<dbReference type="AlphaFoldDB" id="A0A5A7QA78"/>
<gene>
    <name evidence="7" type="ORF">STAS_18918</name>
</gene>
<evidence type="ECO:0000256" key="6">
    <source>
        <dbReference type="SAM" id="Phobius"/>
    </source>
</evidence>
<evidence type="ECO:0000313" key="8">
    <source>
        <dbReference type="Proteomes" id="UP000325081"/>
    </source>
</evidence>
<proteinExistence type="inferred from homology"/>
<evidence type="ECO:0000256" key="3">
    <source>
        <dbReference type="ARBA" id="ARBA00022692"/>
    </source>
</evidence>
<evidence type="ECO:0000256" key="5">
    <source>
        <dbReference type="ARBA" id="ARBA00023136"/>
    </source>
</evidence>
<dbReference type="InterPro" id="IPR007248">
    <property type="entry name" value="Mpv17_PMP22"/>
</dbReference>
<keyword evidence="5 6" id="KW-0472">Membrane</keyword>
<evidence type="ECO:0000256" key="1">
    <source>
        <dbReference type="ARBA" id="ARBA00004141"/>
    </source>
</evidence>
<evidence type="ECO:0000256" key="4">
    <source>
        <dbReference type="ARBA" id="ARBA00022989"/>
    </source>
</evidence>
<organism evidence="7 8">
    <name type="scientific">Striga asiatica</name>
    <name type="common">Asiatic witchweed</name>
    <name type="synonym">Buchnera asiatica</name>
    <dbReference type="NCBI Taxonomy" id="4170"/>
    <lineage>
        <taxon>Eukaryota</taxon>
        <taxon>Viridiplantae</taxon>
        <taxon>Streptophyta</taxon>
        <taxon>Embryophyta</taxon>
        <taxon>Tracheophyta</taxon>
        <taxon>Spermatophyta</taxon>
        <taxon>Magnoliopsida</taxon>
        <taxon>eudicotyledons</taxon>
        <taxon>Gunneridae</taxon>
        <taxon>Pentapetalae</taxon>
        <taxon>asterids</taxon>
        <taxon>lamiids</taxon>
        <taxon>Lamiales</taxon>
        <taxon>Orobanchaceae</taxon>
        <taxon>Buchnereae</taxon>
        <taxon>Striga</taxon>
    </lineage>
</organism>
<keyword evidence="3 6" id="KW-0812">Transmembrane</keyword>
<name>A0A5A7QA78_STRAF</name>
<protein>
    <submittedName>
        <fullName evidence="7">Peroxisomal membrane 22 kDa family protein</fullName>
    </submittedName>
</protein>
<dbReference type="Pfam" id="PF04117">
    <property type="entry name" value="Mpv17_PMP22"/>
    <property type="match status" value="2"/>
</dbReference>
<keyword evidence="4 6" id="KW-1133">Transmembrane helix</keyword>
<feature type="transmembrane region" description="Helical" evidence="6">
    <location>
        <begin position="410"/>
        <end position="428"/>
    </location>
</feature>
<evidence type="ECO:0000256" key="2">
    <source>
        <dbReference type="ARBA" id="ARBA00006824"/>
    </source>
</evidence>
<accession>A0A5A7QA78</accession>
<evidence type="ECO:0000313" key="7">
    <source>
        <dbReference type="EMBL" id="GER42149.1"/>
    </source>
</evidence>
<feature type="transmembrane region" description="Helical" evidence="6">
    <location>
        <begin position="173"/>
        <end position="194"/>
    </location>
</feature>
<dbReference type="PANTHER" id="PTHR11266">
    <property type="entry name" value="PEROXISOMAL MEMBRANE PROTEIN 2, PXMP2 MPV17"/>
    <property type="match status" value="1"/>
</dbReference>
<keyword evidence="8" id="KW-1185">Reference proteome</keyword>
<comment type="subcellular location">
    <subcellularLocation>
        <location evidence="1">Membrane</location>
        <topology evidence="1">Multi-pass membrane protein</topology>
    </subcellularLocation>
</comment>
<feature type="transmembrane region" description="Helical" evidence="6">
    <location>
        <begin position="333"/>
        <end position="352"/>
    </location>
</feature>
<feature type="transmembrane region" description="Helical" evidence="6">
    <location>
        <begin position="246"/>
        <end position="272"/>
    </location>
</feature>
<feature type="transmembrane region" description="Helical" evidence="6">
    <location>
        <begin position="214"/>
        <end position="234"/>
    </location>
</feature>
<dbReference type="GO" id="GO:0016020">
    <property type="term" value="C:membrane"/>
    <property type="evidence" value="ECO:0007669"/>
    <property type="project" value="UniProtKB-SubCell"/>
</dbReference>
<dbReference type="GO" id="GO:0005737">
    <property type="term" value="C:cytoplasm"/>
    <property type="evidence" value="ECO:0007669"/>
    <property type="project" value="TreeGrafter"/>
</dbReference>